<keyword evidence="3" id="KW-1185">Reference proteome</keyword>
<dbReference type="EMBL" id="JABWUV010000014">
    <property type="protein sequence ID" value="KAF6308085.1"/>
    <property type="molecule type" value="Genomic_DNA"/>
</dbReference>
<name>A0A7J7U5K2_MYOMY</name>
<evidence type="ECO:0000313" key="2">
    <source>
        <dbReference type="EMBL" id="KAF6308085.1"/>
    </source>
</evidence>
<evidence type="ECO:0000256" key="1">
    <source>
        <dbReference type="SAM" id="MobiDB-lite"/>
    </source>
</evidence>
<feature type="region of interest" description="Disordered" evidence="1">
    <location>
        <begin position="93"/>
        <end position="116"/>
    </location>
</feature>
<feature type="region of interest" description="Disordered" evidence="1">
    <location>
        <begin position="19"/>
        <end position="39"/>
    </location>
</feature>
<organism evidence="2 3">
    <name type="scientific">Myotis myotis</name>
    <name type="common">Greater mouse-eared bat</name>
    <name type="synonym">Vespertilio myotis</name>
    <dbReference type="NCBI Taxonomy" id="51298"/>
    <lineage>
        <taxon>Eukaryota</taxon>
        <taxon>Metazoa</taxon>
        <taxon>Chordata</taxon>
        <taxon>Craniata</taxon>
        <taxon>Vertebrata</taxon>
        <taxon>Euteleostomi</taxon>
        <taxon>Mammalia</taxon>
        <taxon>Eutheria</taxon>
        <taxon>Laurasiatheria</taxon>
        <taxon>Chiroptera</taxon>
        <taxon>Yangochiroptera</taxon>
        <taxon>Vespertilionidae</taxon>
        <taxon>Myotis</taxon>
    </lineage>
</organism>
<dbReference type="AlphaFoldDB" id="A0A7J7U5K2"/>
<reference evidence="2 3" key="1">
    <citation type="journal article" date="2020" name="Nature">
        <title>Six reference-quality genomes reveal evolution of bat adaptations.</title>
        <authorList>
            <person name="Jebb D."/>
            <person name="Huang Z."/>
            <person name="Pippel M."/>
            <person name="Hughes G.M."/>
            <person name="Lavrichenko K."/>
            <person name="Devanna P."/>
            <person name="Winkler S."/>
            <person name="Jermiin L.S."/>
            <person name="Skirmuntt E.C."/>
            <person name="Katzourakis A."/>
            <person name="Burkitt-Gray L."/>
            <person name="Ray D.A."/>
            <person name="Sullivan K.A.M."/>
            <person name="Roscito J.G."/>
            <person name="Kirilenko B.M."/>
            <person name="Davalos L.M."/>
            <person name="Corthals A.P."/>
            <person name="Power M.L."/>
            <person name="Jones G."/>
            <person name="Ransome R.D."/>
            <person name="Dechmann D.K.N."/>
            <person name="Locatelli A.G."/>
            <person name="Puechmaille S.J."/>
            <person name="Fedrigo O."/>
            <person name="Jarvis E.D."/>
            <person name="Hiller M."/>
            <person name="Vernes S.C."/>
            <person name="Myers E.W."/>
            <person name="Teeling E.C."/>
        </authorList>
    </citation>
    <scope>NUCLEOTIDE SEQUENCE [LARGE SCALE GENOMIC DNA]</scope>
    <source>
        <strain evidence="2">MMyoMyo1</strain>
        <tissue evidence="2">Flight muscle</tissue>
    </source>
</reference>
<dbReference type="Proteomes" id="UP000527355">
    <property type="component" value="Unassembled WGS sequence"/>
</dbReference>
<evidence type="ECO:0000313" key="3">
    <source>
        <dbReference type="Proteomes" id="UP000527355"/>
    </source>
</evidence>
<comment type="caution">
    <text evidence="2">The sequence shown here is derived from an EMBL/GenBank/DDBJ whole genome shotgun (WGS) entry which is preliminary data.</text>
</comment>
<sequence length="125" mass="13968">MFLGWRRARRSLETVISDVEDGPADTAPHANCSRSRTLTSRDPEALGSLIQELGSPPNTPIPIPIISMKDNQEGWLVPPEQGRSHWNHFQNIRSNMPHSPACKGRGGNQEPATQDKGFRLILWFS</sequence>
<protein>
    <submittedName>
        <fullName evidence="2">Uncharacterized protein</fullName>
    </submittedName>
</protein>
<proteinExistence type="predicted"/>
<accession>A0A7J7U5K2</accession>
<gene>
    <name evidence="2" type="ORF">mMyoMyo1_008863</name>
</gene>